<evidence type="ECO:0000313" key="1">
    <source>
        <dbReference type="EMBL" id="CAE0773382.1"/>
    </source>
</evidence>
<dbReference type="Gene3D" id="6.10.250.170">
    <property type="match status" value="1"/>
</dbReference>
<dbReference type="AlphaFoldDB" id="A0A7S4BQJ5"/>
<proteinExistence type="predicted"/>
<organism evidence="1">
    <name type="scientific">Chrysotila carterae</name>
    <name type="common">Marine alga</name>
    <name type="synonym">Syracosphaera carterae</name>
    <dbReference type="NCBI Taxonomy" id="13221"/>
    <lineage>
        <taxon>Eukaryota</taxon>
        <taxon>Haptista</taxon>
        <taxon>Haptophyta</taxon>
        <taxon>Prymnesiophyceae</taxon>
        <taxon>Isochrysidales</taxon>
        <taxon>Isochrysidaceae</taxon>
        <taxon>Chrysotila</taxon>
    </lineage>
</organism>
<accession>A0A7S4BQJ5</accession>
<name>A0A7S4BQJ5_CHRCT</name>
<reference evidence="1" key="1">
    <citation type="submission" date="2021-01" db="EMBL/GenBank/DDBJ databases">
        <authorList>
            <person name="Corre E."/>
            <person name="Pelletier E."/>
            <person name="Niang G."/>
            <person name="Scheremetjew M."/>
            <person name="Finn R."/>
            <person name="Kale V."/>
            <person name="Holt S."/>
            <person name="Cochrane G."/>
            <person name="Meng A."/>
            <person name="Brown T."/>
            <person name="Cohen L."/>
        </authorList>
    </citation>
    <scope>NUCLEOTIDE SEQUENCE</scope>
    <source>
        <strain evidence="1">CCMP645</strain>
    </source>
</reference>
<protein>
    <submittedName>
        <fullName evidence="1">Uncharacterized protein</fullName>
    </submittedName>
</protein>
<sequence length="168" mass="18734">MHNVSSSSSHIDITPLWTTRYSHPLNGVSCTYLISVSCLSSCLLRRAPSLHCSLSHSIHSPTNPPTPPRSLPRTDCFLAFFFVTYPLSTTTACTTPPALLPLTQPALHAFRQARSATKQQFRRASADALRDRQSEDLDEFVNMVSRSDVQAFLGKYLESLKKKHDNSE</sequence>
<dbReference type="EMBL" id="HBIZ01040722">
    <property type="protein sequence ID" value="CAE0773382.1"/>
    <property type="molecule type" value="Transcribed_RNA"/>
</dbReference>
<gene>
    <name evidence="1" type="ORF">PCAR00345_LOCUS25994</name>
</gene>